<comment type="caution">
    <text evidence="2">The sequence shown here is derived from an EMBL/GenBank/DDBJ whole genome shotgun (WGS) entry which is preliminary data.</text>
</comment>
<keyword evidence="1" id="KW-0732">Signal</keyword>
<sequence>MNEKKSKGLALALLLMGCSLTMTARTADSTFVMPLHSIYGEEGGPCWGISANWDARLKKDSPWGYQVGLGWAGQWDNMMGIHTHTMYYGLTTGMNYLIGKRKSRLELGLGNQLRLISSKLLVAYMGKESYISIKSENKTQVRDFLYMNVGYRYTSTHGFQFRCGVTPMINTTNGWTTSDNAYSKGDVFLIPYVSFGKAF</sequence>
<evidence type="ECO:0000256" key="1">
    <source>
        <dbReference type="SAM" id="SignalP"/>
    </source>
</evidence>
<gene>
    <name evidence="2" type="ORF">FYJ73_10160</name>
</gene>
<dbReference type="PROSITE" id="PS51257">
    <property type="entry name" value="PROKAR_LIPOPROTEIN"/>
    <property type="match status" value="1"/>
</dbReference>
<evidence type="ECO:0000313" key="2">
    <source>
        <dbReference type="EMBL" id="MST85022.1"/>
    </source>
</evidence>
<organism evidence="2 3">
    <name type="scientific">Hallella mizrahii</name>
    <dbReference type="NCBI Taxonomy" id="2606637"/>
    <lineage>
        <taxon>Bacteria</taxon>
        <taxon>Pseudomonadati</taxon>
        <taxon>Bacteroidota</taxon>
        <taxon>Bacteroidia</taxon>
        <taxon>Bacteroidales</taxon>
        <taxon>Prevotellaceae</taxon>
        <taxon>Hallella</taxon>
    </lineage>
</organism>
<evidence type="ECO:0008006" key="4">
    <source>
        <dbReference type="Google" id="ProtNLM"/>
    </source>
</evidence>
<protein>
    <recommendedName>
        <fullName evidence="4">Outer membrane protein beta-barrel domain-containing protein</fullName>
    </recommendedName>
</protein>
<dbReference type="EMBL" id="VUNG01000026">
    <property type="protein sequence ID" value="MST85022.1"/>
    <property type="molecule type" value="Genomic_DNA"/>
</dbReference>
<proteinExistence type="predicted"/>
<name>A0A7K0KGI9_9BACT</name>
<dbReference type="Proteomes" id="UP000438914">
    <property type="component" value="Unassembled WGS sequence"/>
</dbReference>
<dbReference type="AlphaFoldDB" id="A0A7K0KGI9"/>
<feature type="chain" id="PRO_5029482220" description="Outer membrane protein beta-barrel domain-containing protein" evidence="1">
    <location>
        <begin position="25"/>
        <end position="199"/>
    </location>
</feature>
<accession>A0A7K0KGI9</accession>
<dbReference type="RefSeq" id="WP_154534609.1">
    <property type="nucleotide sequence ID" value="NZ_VUNG01000026.1"/>
</dbReference>
<evidence type="ECO:0000313" key="3">
    <source>
        <dbReference type="Proteomes" id="UP000438914"/>
    </source>
</evidence>
<feature type="signal peptide" evidence="1">
    <location>
        <begin position="1"/>
        <end position="24"/>
    </location>
</feature>
<keyword evidence="3" id="KW-1185">Reference proteome</keyword>
<reference evidence="2 3" key="1">
    <citation type="submission" date="2019-08" db="EMBL/GenBank/DDBJ databases">
        <title>In-depth cultivation of the pig gut microbiome towards novel bacterial diversity and tailored functional studies.</title>
        <authorList>
            <person name="Wylensek D."/>
            <person name="Hitch T.C.A."/>
            <person name="Clavel T."/>
        </authorList>
    </citation>
    <scope>NUCLEOTIDE SEQUENCE [LARGE SCALE GENOMIC DNA]</scope>
    <source>
        <strain evidence="2 3">LKV-178-WT-2A</strain>
    </source>
</reference>